<evidence type="ECO:0000256" key="1">
    <source>
        <dbReference type="ARBA" id="ARBA00037964"/>
    </source>
</evidence>
<dbReference type="PANTHER" id="PTHR43083">
    <property type="entry name" value="MANNAN POLYMERASE II"/>
    <property type="match status" value="1"/>
</dbReference>
<evidence type="ECO:0000256" key="2">
    <source>
        <dbReference type="SAM" id="Phobius"/>
    </source>
</evidence>
<dbReference type="PANTHER" id="PTHR43083:SF6">
    <property type="entry name" value="MANNAN POLYMERASE COMPLEXES SUBUNIT MNN9"/>
    <property type="match status" value="1"/>
</dbReference>
<keyword evidence="2" id="KW-0472">Membrane</keyword>
<gene>
    <name evidence="3" type="primary">ABSGL_13086.1 scaffold 13659</name>
</gene>
<accession>A0A163KEB7</accession>
<keyword evidence="2" id="KW-0812">Transmembrane</keyword>
<dbReference type="OrthoDB" id="2405412at2759"/>
<reference evidence="3" key="1">
    <citation type="submission" date="2016-04" db="EMBL/GenBank/DDBJ databases">
        <authorList>
            <person name="Evans L.H."/>
            <person name="Alamgir A."/>
            <person name="Owens N."/>
            <person name="Weber N.D."/>
            <person name="Virtaneva K."/>
            <person name="Barbian K."/>
            <person name="Babar A."/>
            <person name="Rosenke K."/>
        </authorList>
    </citation>
    <scope>NUCLEOTIDE SEQUENCE [LARGE SCALE GENOMIC DNA]</scope>
    <source>
        <strain evidence="3">CBS 101.48</strain>
    </source>
</reference>
<keyword evidence="4" id="KW-1185">Reference proteome</keyword>
<dbReference type="AlphaFoldDB" id="A0A163KEB7"/>
<dbReference type="SUPFAM" id="SSF53448">
    <property type="entry name" value="Nucleotide-diphospho-sugar transferases"/>
    <property type="match status" value="1"/>
</dbReference>
<comment type="similarity">
    <text evidence="1">Belongs to the ANP1/MMN9/VAN1 family.</text>
</comment>
<dbReference type="FunCoup" id="A0A163KEB7">
    <property type="interactions" value="28"/>
</dbReference>
<sequence length="354" mass="40775">MLTHSPIRLIGGAVFSCVLLYLLFISPSSRSCTDDGYHSSLFSGFRHSSSRLTYYDMDRPQETTSQTDNRGQSQRRLDHVLILTPFKNSAQHIGRYFDNLDKLTYPHDHISLGFLVSDSQDGTIELLQQRAKDYMQHSERNAPWQTFHRVNIFQKDFAYELASNEDRHAFSVQVKRRQIMAKSRNTLLSAALTQEIDWVLWLDGDVVDYPPSLLEELMGLDKDIVVPNCYWHSYNEIGGYDRNNWVETEESWAFQSTLKPSDVLVEGYDELVTHRKLLLDMRFEDGQTDLFHTVPLDAVGGTCTLVKAKVHRDGAIFPSFPFQHQVETEGMAKMAKALGYEIFGLPNYLVYHYI</sequence>
<feature type="transmembrane region" description="Helical" evidence="2">
    <location>
        <begin position="7"/>
        <end position="24"/>
    </location>
</feature>
<dbReference type="InterPro" id="IPR029044">
    <property type="entry name" value="Nucleotide-diphossugar_trans"/>
</dbReference>
<dbReference type="EMBL" id="LT554760">
    <property type="protein sequence ID" value="SAM07443.1"/>
    <property type="molecule type" value="Genomic_DNA"/>
</dbReference>
<protein>
    <recommendedName>
        <fullName evidence="5">Glycosyltransferase 2-like domain-containing protein</fullName>
    </recommendedName>
</protein>
<dbReference type="Pfam" id="PF03452">
    <property type="entry name" value="Anp1"/>
    <property type="match status" value="1"/>
</dbReference>
<dbReference type="Proteomes" id="UP000078561">
    <property type="component" value="Unassembled WGS sequence"/>
</dbReference>
<dbReference type="OMA" id="THRKLMI"/>
<name>A0A163KEB7_ABSGL</name>
<evidence type="ECO:0008006" key="5">
    <source>
        <dbReference type="Google" id="ProtNLM"/>
    </source>
</evidence>
<keyword evidence="2" id="KW-1133">Transmembrane helix</keyword>
<evidence type="ECO:0000313" key="3">
    <source>
        <dbReference type="EMBL" id="SAM07443.1"/>
    </source>
</evidence>
<dbReference type="STRING" id="4829.A0A163KEB7"/>
<dbReference type="InterPro" id="IPR052086">
    <property type="entry name" value="Mannan_Polymerase_Subunit"/>
</dbReference>
<organism evidence="3">
    <name type="scientific">Absidia glauca</name>
    <name type="common">Pin mould</name>
    <dbReference type="NCBI Taxonomy" id="4829"/>
    <lineage>
        <taxon>Eukaryota</taxon>
        <taxon>Fungi</taxon>
        <taxon>Fungi incertae sedis</taxon>
        <taxon>Mucoromycota</taxon>
        <taxon>Mucoromycotina</taxon>
        <taxon>Mucoromycetes</taxon>
        <taxon>Mucorales</taxon>
        <taxon>Cunninghamellaceae</taxon>
        <taxon>Absidia</taxon>
    </lineage>
</organism>
<dbReference type="Gene3D" id="3.90.550.10">
    <property type="entry name" value="Spore Coat Polysaccharide Biosynthesis Protein SpsA, Chain A"/>
    <property type="match status" value="1"/>
</dbReference>
<dbReference type="InParanoid" id="A0A163KEB7"/>
<evidence type="ECO:0000313" key="4">
    <source>
        <dbReference type="Proteomes" id="UP000078561"/>
    </source>
</evidence>
<proteinExistence type="inferred from homology"/>
<dbReference type="CDD" id="cd00761">
    <property type="entry name" value="Glyco_tranf_GTA_type"/>
    <property type="match status" value="1"/>
</dbReference>